<organism evidence="12 13">
    <name type="scientific">Catenaria anguillulae PL171</name>
    <dbReference type="NCBI Taxonomy" id="765915"/>
    <lineage>
        <taxon>Eukaryota</taxon>
        <taxon>Fungi</taxon>
        <taxon>Fungi incertae sedis</taxon>
        <taxon>Blastocladiomycota</taxon>
        <taxon>Blastocladiomycetes</taxon>
        <taxon>Blastocladiales</taxon>
        <taxon>Catenariaceae</taxon>
        <taxon>Catenaria</taxon>
    </lineage>
</organism>
<dbReference type="OrthoDB" id="1158011at2759"/>
<dbReference type="GO" id="GO:0016758">
    <property type="term" value="F:hexosyltransferase activity"/>
    <property type="evidence" value="ECO:0007669"/>
    <property type="project" value="InterPro"/>
</dbReference>
<evidence type="ECO:0000256" key="4">
    <source>
        <dbReference type="ARBA" id="ARBA00022679"/>
    </source>
</evidence>
<feature type="compositionally biased region" description="Pro residues" evidence="11">
    <location>
        <begin position="46"/>
        <end position="56"/>
    </location>
</feature>
<sequence length="458" mass="50453">MWSAPLEPSSSSQADSASDVVKAKLGGARDKVKDWVNKAAAAVRPPKTPKQQPPLQPASDDDDTGAKDLEDERDTAEPIKLPKPKLPAAAAVVAGDSDDTPAAAGSSSSEKSPPPAIIADSVSTAHGPLYDASIAKDASTTLLVVVPTSYSAMENEYRSVVRSTWGKWLREYRHTSPHLPAGTKATIQLYFFIGTQGLEAAAKKDLDAEHAKHKDIVFLDFKESYVGLSAKMLLLHGWIHDNRGSWPNLRFAFKTDTDVWFNVPELMKLVDRHAPKQTMIGYKYVGNVRLTKGKWANPEYSAPVYPQYMAGAGYLLSADIASWVATNDRAGWLKPLPNEDAVLGIWLAGSPVNWIHSPKFKPLIDPRQPARITRLADWVCQDSDILFHHLTGEGIRRMHHWFTTCGSPCEATCRELQREAADGKKDEKLERQAEARKKAREEGESKGDGDDAKKQKRN</sequence>
<dbReference type="PANTHER" id="PTHR11214:SF3">
    <property type="entry name" value="BETA-1,3-GALACTOSYLTRANSFERASE 6"/>
    <property type="match status" value="1"/>
</dbReference>
<dbReference type="EMBL" id="MCFL01000004">
    <property type="protein sequence ID" value="ORZ39980.1"/>
    <property type="molecule type" value="Genomic_DNA"/>
</dbReference>
<evidence type="ECO:0000256" key="9">
    <source>
        <dbReference type="ARBA" id="ARBA00023136"/>
    </source>
</evidence>
<accession>A0A1Y2HZH0</accession>
<dbReference type="GO" id="GO:0006493">
    <property type="term" value="P:protein O-linked glycosylation"/>
    <property type="evidence" value="ECO:0007669"/>
    <property type="project" value="TreeGrafter"/>
</dbReference>
<evidence type="ECO:0000256" key="1">
    <source>
        <dbReference type="ARBA" id="ARBA00004323"/>
    </source>
</evidence>
<keyword evidence="9" id="KW-0472">Membrane</keyword>
<feature type="region of interest" description="Disordered" evidence="11">
    <location>
        <begin position="1"/>
        <end position="120"/>
    </location>
</feature>
<evidence type="ECO:0000256" key="8">
    <source>
        <dbReference type="ARBA" id="ARBA00023034"/>
    </source>
</evidence>
<comment type="similarity">
    <text evidence="2 10">Belongs to the glycosyltransferase 31 family.</text>
</comment>
<dbReference type="AlphaFoldDB" id="A0A1Y2HZH0"/>
<dbReference type="Proteomes" id="UP000193411">
    <property type="component" value="Unassembled WGS sequence"/>
</dbReference>
<dbReference type="InterPro" id="IPR002659">
    <property type="entry name" value="Glyco_trans_31"/>
</dbReference>
<dbReference type="Gene3D" id="3.90.550.50">
    <property type="match status" value="1"/>
</dbReference>
<comment type="subcellular location">
    <subcellularLocation>
        <location evidence="1 10">Golgi apparatus membrane</location>
        <topology evidence="1 10">Single-pass type II membrane protein</topology>
    </subcellularLocation>
</comment>
<feature type="compositionally biased region" description="Basic and acidic residues" evidence="11">
    <location>
        <begin position="27"/>
        <end position="36"/>
    </location>
</feature>
<keyword evidence="13" id="KW-1185">Reference proteome</keyword>
<feature type="compositionally biased region" description="Low complexity" evidence="11">
    <location>
        <begin position="9"/>
        <end position="19"/>
    </location>
</feature>
<keyword evidence="8 10" id="KW-0333">Golgi apparatus</keyword>
<dbReference type="STRING" id="765915.A0A1Y2HZH0"/>
<evidence type="ECO:0000256" key="3">
    <source>
        <dbReference type="ARBA" id="ARBA00022676"/>
    </source>
</evidence>
<dbReference type="PANTHER" id="PTHR11214">
    <property type="entry name" value="BETA-1,3-N-ACETYLGLUCOSAMINYLTRANSFERASE"/>
    <property type="match status" value="1"/>
</dbReference>
<evidence type="ECO:0000256" key="7">
    <source>
        <dbReference type="ARBA" id="ARBA00022989"/>
    </source>
</evidence>
<protein>
    <recommendedName>
        <fullName evidence="10">Hexosyltransferase</fullName>
        <ecNumber evidence="10">2.4.1.-</ecNumber>
    </recommendedName>
</protein>
<evidence type="ECO:0000256" key="5">
    <source>
        <dbReference type="ARBA" id="ARBA00022692"/>
    </source>
</evidence>
<reference evidence="12 13" key="1">
    <citation type="submission" date="2016-07" db="EMBL/GenBank/DDBJ databases">
        <title>Pervasive Adenine N6-methylation of Active Genes in Fungi.</title>
        <authorList>
            <consortium name="DOE Joint Genome Institute"/>
            <person name="Mondo S.J."/>
            <person name="Dannebaum R.O."/>
            <person name="Kuo R.C."/>
            <person name="Labutti K."/>
            <person name="Haridas S."/>
            <person name="Kuo A."/>
            <person name="Salamov A."/>
            <person name="Ahrendt S.R."/>
            <person name="Lipzen A."/>
            <person name="Sullivan W."/>
            <person name="Andreopoulos W.B."/>
            <person name="Clum A."/>
            <person name="Lindquist E."/>
            <person name="Daum C."/>
            <person name="Ramamoorthy G.K."/>
            <person name="Gryganskyi A."/>
            <person name="Culley D."/>
            <person name="Magnuson J.K."/>
            <person name="James T.Y."/>
            <person name="O'Malley M.A."/>
            <person name="Stajich J.E."/>
            <person name="Spatafora J.W."/>
            <person name="Visel A."/>
            <person name="Grigoriev I.V."/>
        </authorList>
    </citation>
    <scope>NUCLEOTIDE SEQUENCE [LARGE SCALE GENOMIC DNA]</scope>
    <source>
        <strain evidence="12 13">PL171</strain>
    </source>
</reference>
<dbReference type="GO" id="GO:0000139">
    <property type="term" value="C:Golgi membrane"/>
    <property type="evidence" value="ECO:0007669"/>
    <property type="project" value="UniProtKB-SubCell"/>
</dbReference>
<keyword evidence="3 10" id="KW-0328">Glycosyltransferase</keyword>
<gene>
    <name evidence="12" type="ORF">BCR44DRAFT_129706</name>
</gene>
<keyword evidence="5" id="KW-0812">Transmembrane</keyword>
<keyword evidence="7" id="KW-1133">Transmembrane helix</keyword>
<proteinExistence type="inferred from homology"/>
<feature type="region of interest" description="Disordered" evidence="11">
    <location>
        <begin position="419"/>
        <end position="458"/>
    </location>
</feature>
<evidence type="ECO:0000256" key="6">
    <source>
        <dbReference type="ARBA" id="ARBA00022968"/>
    </source>
</evidence>
<evidence type="ECO:0000313" key="13">
    <source>
        <dbReference type="Proteomes" id="UP000193411"/>
    </source>
</evidence>
<evidence type="ECO:0000256" key="11">
    <source>
        <dbReference type="SAM" id="MobiDB-lite"/>
    </source>
</evidence>
<keyword evidence="4 12" id="KW-0808">Transferase</keyword>
<keyword evidence="6" id="KW-0735">Signal-anchor</keyword>
<evidence type="ECO:0000256" key="10">
    <source>
        <dbReference type="RuleBase" id="RU363063"/>
    </source>
</evidence>
<comment type="caution">
    <text evidence="12">The sequence shown here is derived from an EMBL/GenBank/DDBJ whole genome shotgun (WGS) entry which is preliminary data.</text>
</comment>
<dbReference type="Pfam" id="PF01762">
    <property type="entry name" value="Galactosyl_T"/>
    <property type="match status" value="1"/>
</dbReference>
<evidence type="ECO:0000313" key="12">
    <source>
        <dbReference type="EMBL" id="ORZ39980.1"/>
    </source>
</evidence>
<evidence type="ECO:0000256" key="2">
    <source>
        <dbReference type="ARBA" id="ARBA00008661"/>
    </source>
</evidence>
<dbReference type="EC" id="2.4.1.-" evidence="10"/>
<name>A0A1Y2HZH0_9FUNG</name>